<dbReference type="SUPFAM" id="SSF48371">
    <property type="entry name" value="ARM repeat"/>
    <property type="match status" value="1"/>
</dbReference>
<dbReference type="GO" id="GO:0006865">
    <property type="term" value="P:amino acid transport"/>
    <property type="evidence" value="ECO:0007669"/>
    <property type="project" value="UniProtKB-KW"/>
</dbReference>
<dbReference type="AlphaFoldDB" id="A0AA88C557"/>
<dbReference type="InterPro" id="IPR016024">
    <property type="entry name" value="ARM-type_fold"/>
</dbReference>
<reference evidence="10" key="1">
    <citation type="journal article" date="2014" name="Int. J. Syst. Evol. Microbiol.">
        <title>Complete genome sequence of Corynebacterium casei LMG S-19264T (=DSM 44701T), isolated from a smear-ripened cheese.</title>
        <authorList>
            <consortium name="US DOE Joint Genome Institute (JGI-PGF)"/>
            <person name="Walter F."/>
            <person name="Albersmeier A."/>
            <person name="Kalinowski J."/>
            <person name="Ruckert C."/>
        </authorList>
    </citation>
    <scope>NUCLEOTIDE SEQUENCE</scope>
    <source>
        <strain evidence="10">KCTC 12343</strain>
    </source>
</reference>
<gene>
    <name evidence="10" type="ORF">GCM10007387_50650</name>
</gene>
<dbReference type="PANTHER" id="PTHR11795">
    <property type="entry name" value="BRANCHED-CHAIN AMINO ACID TRANSPORT SYSTEM PERMEASE PROTEIN LIVH"/>
    <property type="match status" value="1"/>
</dbReference>
<accession>A0AA88C557</accession>
<dbReference type="PANTHER" id="PTHR11795:SF447">
    <property type="entry name" value="ABC TRANSPORTER PERMEASE PROTEIN"/>
    <property type="match status" value="1"/>
</dbReference>
<feature type="transmembrane region" description="Helical" evidence="9">
    <location>
        <begin position="275"/>
        <end position="302"/>
    </location>
</feature>
<keyword evidence="3" id="KW-1003">Cell membrane</keyword>
<dbReference type="NCBIfam" id="TIGR03409">
    <property type="entry name" value="urea_trans_UrtB"/>
    <property type="match status" value="1"/>
</dbReference>
<keyword evidence="6 9" id="KW-1133">Transmembrane helix</keyword>
<evidence type="ECO:0000256" key="6">
    <source>
        <dbReference type="ARBA" id="ARBA00022989"/>
    </source>
</evidence>
<dbReference type="Pfam" id="PF02653">
    <property type="entry name" value="BPD_transp_2"/>
    <property type="match status" value="1"/>
</dbReference>
<reference evidence="10" key="2">
    <citation type="submission" date="2022-12" db="EMBL/GenBank/DDBJ databases">
        <authorList>
            <person name="Sun Q."/>
            <person name="Kim S."/>
        </authorList>
    </citation>
    <scope>NUCLEOTIDE SEQUENCE</scope>
    <source>
        <strain evidence="10">KCTC 12343</strain>
    </source>
</reference>
<name>A0AA88C557_9BURK</name>
<dbReference type="Proteomes" id="UP000628442">
    <property type="component" value="Unassembled WGS sequence"/>
</dbReference>
<feature type="transmembrane region" description="Helical" evidence="9">
    <location>
        <begin position="415"/>
        <end position="435"/>
    </location>
</feature>
<evidence type="ECO:0000256" key="3">
    <source>
        <dbReference type="ARBA" id="ARBA00022475"/>
    </source>
</evidence>
<dbReference type="InterPro" id="IPR001851">
    <property type="entry name" value="ABC_transp_permease"/>
</dbReference>
<comment type="similarity">
    <text evidence="8">Belongs to the binding-protein-dependent transport system permease family. LivHM subfamily.</text>
</comment>
<evidence type="ECO:0000256" key="9">
    <source>
        <dbReference type="SAM" id="Phobius"/>
    </source>
</evidence>
<evidence type="ECO:0000313" key="11">
    <source>
        <dbReference type="Proteomes" id="UP000628442"/>
    </source>
</evidence>
<dbReference type="GO" id="GO:0005886">
    <property type="term" value="C:plasma membrane"/>
    <property type="evidence" value="ECO:0007669"/>
    <property type="project" value="UniProtKB-SubCell"/>
</dbReference>
<feature type="transmembrane region" description="Helical" evidence="9">
    <location>
        <begin position="502"/>
        <end position="523"/>
    </location>
</feature>
<evidence type="ECO:0000256" key="7">
    <source>
        <dbReference type="ARBA" id="ARBA00023136"/>
    </source>
</evidence>
<feature type="transmembrane region" description="Helical" evidence="9">
    <location>
        <begin position="529"/>
        <end position="551"/>
    </location>
</feature>
<dbReference type="EMBL" id="BMWV01000015">
    <property type="protein sequence ID" value="GGY61930.1"/>
    <property type="molecule type" value="Genomic_DNA"/>
</dbReference>
<evidence type="ECO:0000313" key="10">
    <source>
        <dbReference type="EMBL" id="GGY61930.1"/>
    </source>
</evidence>
<evidence type="ECO:0000256" key="2">
    <source>
        <dbReference type="ARBA" id="ARBA00022448"/>
    </source>
</evidence>
<evidence type="ECO:0000256" key="1">
    <source>
        <dbReference type="ARBA" id="ARBA00004651"/>
    </source>
</evidence>
<dbReference type="InterPro" id="IPR017779">
    <property type="entry name" value="ABC_UrtB_bac"/>
</dbReference>
<keyword evidence="2" id="KW-0813">Transport</keyword>
<feature type="transmembrane region" description="Helical" evidence="9">
    <location>
        <begin position="309"/>
        <end position="328"/>
    </location>
</feature>
<dbReference type="InterPro" id="IPR052157">
    <property type="entry name" value="BCAA_transport_permease"/>
</dbReference>
<comment type="caution">
    <text evidence="10">The sequence shown here is derived from an EMBL/GenBank/DDBJ whole genome shotgun (WGS) entry which is preliminary data.</text>
</comment>
<evidence type="ECO:0000256" key="4">
    <source>
        <dbReference type="ARBA" id="ARBA00022692"/>
    </source>
</evidence>
<keyword evidence="7 9" id="KW-0472">Membrane</keyword>
<protein>
    <submittedName>
        <fullName evidence="10">Branched-chain amino acid ABC transporter permease</fullName>
    </submittedName>
</protein>
<organism evidence="10 11">
    <name type="scientific">Pseudoduganella albidiflava</name>
    <dbReference type="NCBI Taxonomy" id="321983"/>
    <lineage>
        <taxon>Bacteria</taxon>
        <taxon>Pseudomonadati</taxon>
        <taxon>Pseudomonadota</taxon>
        <taxon>Betaproteobacteria</taxon>
        <taxon>Burkholderiales</taxon>
        <taxon>Oxalobacteraceae</taxon>
        <taxon>Telluria group</taxon>
        <taxon>Pseudoduganella</taxon>
    </lineage>
</organism>
<sequence length="567" mass="59290">MKHRQSPAGLTPGFAAGVLSVSTARDYRDSDMANLLKTLAALLVLAFASLSAQAAIDPNLLKPLAGDDPDARIEAVARIAALANDDARKVLQALKDDTLYTTPDGGVLVVTDDRGWNPATGATGPLPDGVDGVVVNNRLRGAVDGALSGMALLSPDAGLRRTAAQALLARGVTPEQLPLVAKALAAETDAGIEATLRTAMAVADLQSPDVAVRKAAVIALADTGTASLRPQLQAMLDKNADGSHAEPDGDLRLAAANTLNAIDSRESRAEFVGNLFYGLSLGSVLLLAALGLAITFGLMGIINMAHGELLMIGAYTTYLVQALFRQYFPNALDWYLVAALPCAFFVAFAVGVLLERTVIRWLYGRPLETLLATWGISLILMQSVRTVFGAQNVEVANPSWMAGGVTVMGSLVLPYSRIAIIIFAALVVAAVWLILNKTRLGLFVRAVMQNRRMADCVGVPTSRIDMMTFGLGSGIAGLGGVALSQIGNVGPDLGQAYIVDSFMVVVLGGVGQLAGTVIGALGLGEVNKFLEPVAGAVLGKIAILVFIIIFIQRRPQGMFALKGRSVE</sequence>
<evidence type="ECO:0000256" key="5">
    <source>
        <dbReference type="ARBA" id="ARBA00022970"/>
    </source>
</evidence>
<evidence type="ECO:0000256" key="8">
    <source>
        <dbReference type="ARBA" id="ARBA00037998"/>
    </source>
</evidence>
<feature type="transmembrane region" description="Helical" evidence="9">
    <location>
        <begin position="366"/>
        <end position="384"/>
    </location>
</feature>
<dbReference type="CDD" id="cd06582">
    <property type="entry name" value="TM_PBP1_LivH_like"/>
    <property type="match status" value="1"/>
</dbReference>
<dbReference type="Gene3D" id="1.25.10.10">
    <property type="entry name" value="Leucine-rich Repeat Variant"/>
    <property type="match status" value="1"/>
</dbReference>
<dbReference type="GO" id="GO:0022857">
    <property type="term" value="F:transmembrane transporter activity"/>
    <property type="evidence" value="ECO:0007669"/>
    <property type="project" value="InterPro"/>
</dbReference>
<comment type="subcellular location">
    <subcellularLocation>
        <location evidence="1">Cell membrane</location>
        <topology evidence="1">Multi-pass membrane protein</topology>
    </subcellularLocation>
</comment>
<proteinExistence type="inferred from homology"/>
<dbReference type="InterPro" id="IPR011989">
    <property type="entry name" value="ARM-like"/>
</dbReference>
<keyword evidence="4 9" id="KW-0812">Transmembrane</keyword>
<keyword evidence="5" id="KW-0029">Amino-acid transport</keyword>
<feature type="transmembrane region" description="Helical" evidence="9">
    <location>
        <begin position="334"/>
        <end position="354"/>
    </location>
</feature>